<evidence type="ECO:0000259" key="4">
    <source>
        <dbReference type="PROSITE" id="PS51719"/>
    </source>
</evidence>
<evidence type="ECO:0000256" key="3">
    <source>
        <dbReference type="SAM" id="Coils"/>
    </source>
</evidence>
<keyword evidence="3" id="KW-0175">Coiled coil</keyword>
<dbReference type="STRING" id="6265.A0A0B2VD38"/>
<dbReference type="Pfam" id="PF00735">
    <property type="entry name" value="Septin"/>
    <property type="match status" value="1"/>
</dbReference>
<dbReference type="InterPro" id="IPR027417">
    <property type="entry name" value="P-loop_NTPase"/>
</dbReference>
<evidence type="ECO:0000256" key="2">
    <source>
        <dbReference type="ARBA" id="ARBA00023134"/>
    </source>
</evidence>
<evidence type="ECO:0000313" key="6">
    <source>
        <dbReference type="Proteomes" id="UP000031036"/>
    </source>
</evidence>
<dbReference type="Proteomes" id="UP000031036">
    <property type="component" value="Unassembled WGS sequence"/>
</dbReference>
<name>A0A0B2VD38_TOXCA</name>
<dbReference type="EMBL" id="JPKZ01001924">
    <property type="protein sequence ID" value="KHN79384.1"/>
    <property type="molecule type" value="Genomic_DNA"/>
</dbReference>
<dbReference type="OMA" id="KKENGMR"/>
<dbReference type="Gene3D" id="3.40.50.300">
    <property type="entry name" value="P-loop containing nucleotide triphosphate hydrolases"/>
    <property type="match status" value="1"/>
</dbReference>
<protein>
    <submittedName>
        <fullName evidence="5">Septin-8-A</fullName>
    </submittedName>
</protein>
<organism evidence="5 6">
    <name type="scientific">Toxocara canis</name>
    <name type="common">Canine roundworm</name>
    <dbReference type="NCBI Taxonomy" id="6265"/>
    <lineage>
        <taxon>Eukaryota</taxon>
        <taxon>Metazoa</taxon>
        <taxon>Ecdysozoa</taxon>
        <taxon>Nematoda</taxon>
        <taxon>Chromadorea</taxon>
        <taxon>Rhabditida</taxon>
        <taxon>Spirurina</taxon>
        <taxon>Ascaridomorpha</taxon>
        <taxon>Ascaridoidea</taxon>
        <taxon>Toxocaridae</taxon>
        <taxon>Toxocara</taxon>
    </lineage>
</organism>
<keyword evidence="1" id="KW-0547">Nucleotide-binding</keyword>
<dbReference type="PIRSF" id="PIRSF006698">
    <property type="entry name" value="Septin"/>
    <property type="match status" value="1"/>
</dbReference>
<comment type="caution">
    <text evidence="5">The sequence shown here is derived from an EMBL/GenBank/DDBJ whole genome shotgun (WGS) entry which is preliminary data.</text>
</comment>
<gene>
    <name evidence="5" type="primary">sept8-a</name>
    <name evidence="5" type="ORF">Tcan_03069</name>
</gene>
<sequence>MRDWLKALDVTTMRRLSERVNVIPVIAKADTTCKDELVRFKSKILSELQSNQIQIYQFPTDDETVRAINTELNRLVPYAIVGSTDFVKKENGKMVRARRYPWGIVEVENEEHCDFVKLREAVLRTNVDSLRERTHKVLYENYRRSRLRAMKVGDGDTGPKMMEAFAEKQREFHEEMAQKEKEMRDNFIARVSMKEEEMKRREELNNMRAKEIAENFDDEMKRLETQIHNLMEEKVKLEAKAGKKIRK</sequence>
<reference evidence="5 6" key="1">
    <citation type="submission" date="2014-11" db="EMBL/GenBank/DDBJ databases">
        <title>Genetic blueprint of the zoonotic pathogen Toxocara canis.</title>
        <authorList>
            <person name="Zhu X.-Q."/>
            <person name="Korhonen P.K."/>
            <person name="Cai H."/>
            <person name="Young N.D."/>
            <person name="Nejsum P."/>
            <person name="von Samson-Himmelstjerna G."/>
            <person name="Boag P.R."/>
            <person name="Tan P."/>
            <person name="Li Q."/>
            <person name="Min J."/>
            <person name="Yang Y."/>
            <person name="Wang X."/>
            <person name="Fang X."/>
            <person name="Hall R.S."/>
            <person name="Hofmann A."/>
            <person name="Sternberg P.W."/>
            <person name="Jex A.R."/>
            <person name="Gasser R.B."/>
        </authorList>
    </citation>
    <scope>NUCLEOTIDE SEQUENCE [LARGE SCALE GENOMIC DNA]</scope>
    <source>
        <strain evidence="5">PN_DK_2014</strain>
    </source>
</reference>
<dbReference type="GO" id="GO:0005525">
    <property type="term" value="F:GTP binding"/>
    <property type="evidence" value="ECO:0007669"/>
    <property type="project" value="UniProtKB-KW"/>
</dbReference>
<evidence type="ECO:0000256" key="1">
    <source>
        <dbReference type="ARBA" id="ARBA00022741"/>
    </source>
</evidence>
<evidence type="ECO:0000313" key="5">
    <source>
        <dbReference type="EMBL" id="KHN79384.1"/>
    </source>
</evidence>
<dbReference type="InterPro" id="IPR016491">
    <property type="entry name" value="Septin"/>
</dbReference>
<accession>A0A0B2VD38</accession>
<feature type="domain" description="Septin-type G" evidence="4">
    <location>
        <begin position="1"/>
        <end position="149"/>
    </location>
</feature>
<proteinExistence type="predicted"/>
<keyword evidence="6" id="KW-1185">Reference proteome</keyword>
<dbReference type="PROSITE" id="PS51719">
    <property type="entry name" value="G_SEPTIN"/>
    <property type="match status" value="1"/>
</dbReference>
<dbReference type="OrthoDB" id="416553at2759"/>
<dbReference type="PANTHER" id="PTHR18884">
    <property type="entry name" value="SEPTIN"/>
    <property type="match status" value="1"/>
</dbReference>
<keyword evidence="2" id="KW-0342">GTP-binding</keyword>
<feature type="coiled-coil region" evidence="3">
    <location>
        <begin position="162"/>
        <end position="240"/>
    </location>
</feature>
<dbReference type="InterPro" id="IPR030379">
    <property type="entry name" value="G_SEPTIN_dom"/>
</dbReference>
<dbReference type="AlphaFoldDB" id="A0A0B2VD38"/>